<keyword evidence="1" id="KW-1133">Transmembrane helix</keyword>
<dbReference type="AlphaFoldDB" id="A0A381RMI3"/>
<keyword evidence="1" id="KW-0812">Transmembrane</keyword>
<sequence length="51" mass="5842">MLGVIVYLFFITVLFLLWQFSKGEKIGTRLGLLAGIWGVVIVFYIVMVMVF</sequence>
<accession>A0A381RMI3</accession>
<reference evidence="2" key="1">
    <citation type="submission" date="2018-05" db="EMBL/GenBank/DDBJ databases">
        <authorList>
            <person name="Lanie J.A."/>
            <person name="Ng W.-L."/>
            <person name="Kazmierczak K.M."/>
            <person name="Andrzejewski T.M."/>
            <person name="Davidsen T.M."/>
            <person name="Wayne K.J."/>
            <person name="Tettelin H."/>
            <person name="Glass J.I."/>
            <person name="Rusch D."/>
            <person name="Podicherti R."/>
            <person name="Tsui H.-C.T."/>
            <person name="Winkler M.E."/>
        </authorList>
    </citation>
    <scope>NUCLEOTIDE SEQUENCE</scope>
</reference>
<dbReference type="EMBL" id="UINC01002059">
    <property type="protein sequence ID" value="SUZ92444.1"/>
    <property type="molecule type" value="Genomic_DNA"/>
</dbReference>
<evidence type="ECO:0000256" key="1">
    <source>
        <dbReference type="SAM" id="Phobius"/>
    </source>
</evidence>
<name>A0A381RMI3_9ZZZZ</name>
<organism evidence="2">
    <name type="scientific">marine metagenome</name>
    <dbReference type="NCBI Taxonomy" id="408172"/>
    <lineage>
        <taxon>unclassified sequences</taxon>
        <taxon>metagenomes</taxon>
        <taxon>ecological metagenomes</taxon>
    </lineage>
</organism>
<protein>
    <submittedName>
        <fullName evidence="2">Uncharacterized protein</fullName>
    </submittedName>
</protein>
<gene>
    <name evidence="2" type="ORF">METZ01_LOCUS45298</name>
</gene>
<keyword evidence="1" id="KW-0472">Membrane</keyword>
<feature type="transmembrane region" description="Helical" evidence="1">
    <location>
        <begin position="6"/>
        <end position="23"/>
    </location>
</feature>
<feature type="transmembrane region" description="Helical" evidence="1">
    <location>
        <begin position="30"/>
        <end position="50"/>
    </location>
</feature>
<evidence type="ECO:0000313" key="2">
    <source>
        <dbReference type="EMBL" id="SUZ92444.1"/>
    </source>
</evidence>
<proteinExistence type="predicted"/>